<keyword evidence="1" id="KW-0862">Zinc</keyword>
<comment type="caution">
    <text evidence="3">The sequence shown here is derived from an EMBL/GenBank/DDBJ whole genome shotgun (WGS) entry which is preliminary data.</text>
</comment>
<dbReference type="OrthoDB" id="7187515at2"/>
<dbReference type="EMBL" id="SKBM01000036">
    <property type="protein sequence ID" value="TCZ53902.1"/>
    <property type="molecule type" value="Genomic_DNA"/>
</dbReference>
<dbReference type="Proteomes" id="UP000295023">
    <property type="component" value="Unassembled WGS sequence"/>
</dbReference>
<protein>
    <recommendedName>
        <fullName evidence="2">SWIM-type domain-containing protein</fullName>
    </recommendedName>
</protein>
<name>A0A4R4D440_9PROT</name>
<dbReference type="InterPro" id="IPR007527">
    <property type="entry name" value="Znf_SWIM"/>
</dbReference>
<gene>
    <name evidence="3" type="ORF">EXY23_24150</name>
</gene>
<dbReference type="PROSITE" id="PS50966">
    <property type="entry name" value="ZF_SWIM"/>
    <property type="match status" value="1"/>
</dbReference>
<dbReference type="InterPro" id="IPR049245">
    <property type="entry name" value="DUF6880"/>
</dbReference>
<dbReference type="GO" id="GO:0008270">
    <property type="term" value="F:zinc ion binding"/>
    <property type="evidence" value="ECO:0007669"/>
    <property type="project" value="UniProtKB-KW"/>
</dbReference>
<organism evidence="3 4">
    <name type="scientific">Roseicella aquatilis</name>
    <dbReference type="NCBI Taxonomy" id="2527868"/>
    <lineage>
        <taxon>Bacteria</taxon>
        <taxon>Pseudomonadati</taxon>
        <taxon>Pseudomonadota</taxon>
        <taxon>Alphaproteobacteria</taxon>
        <taxon>Acetobacterales</taxon>
        <taxon>Roseomonadaceae</taxon>
        <taxon>Roseicella</taxon>
    </lineage>
</organism>
<keyword evidence="1" id="KW-0479">Metal-binding</keyword>
<evidence type="ECO:0000256" key="1">
    <source>
        <dbReference type="PROSITE-ProRule" id="PRU00325"/>
    </source>
</evidence>
<dbReference type="Pfam" id="PF21810">
    <property type="entry name" value="DUF6880"/>
    <property type="match status" value="1"/>
</dbReference>
<feature type="domain" description="SWIM-type" evidence="2">
    <location>
        <begin position="56"/>
        <end position="93"/>
    </location>
</feature>
<dbReference type="AlphaFoldDB" id="A0A4R4D440"/>
<evidence type="ECO:0000313" key="4">
    <source>
        <dbReference type="Proteomes" id="UP000295023"/>
    </source>
</evidence>
<evidence type="ECO:0000259" key="2">
    <source>
        <dbReference type="PROSITE" id="PS50966"/>
    </source>
</evidence>
<reference evidence="3 4" key="1">
    <citation type="submission" date="2019-03" db="EMBL/GenBank/DDBJ databases">
        <title>Paracraurococcus aquatilis NE82 genome sequence.</title>
        <authorList>
            <person name="Zhao Y."/>
            <person name="Du Z."/>
        </authorList>
    </citation>
    <scope>NUCLEOTIDE SEQUENCE [LARGE SCALE GENOMIC DNA]</scope>
    <source>
        <strain evidence="3 4">NE82</strain>
    </source>
</reference>
<keyword evidence="1" id="KW-0863">Zinc-finger</keyword>
<sequence>MWEAEPMPRFAPDRLRILAGDAAFARGEAYHAAGAVSLLSAAGEEVVAIVRGGEDYRVRLRGGGSRIAGDCTCPAFDRDGWCKHLVAAALAANAAGEAVPDRRGAIRAHLLGLGAGVLADMLLDLAERDPALWRRLDLVASAAHAPAAEHAARLRETLRDTLRPRHHGDYAEAGGWAEEVLDTLAQIPALIAGGAAGEAKDLLETVLDELPAALEQRDDSDGGGMEILDRAAALHLEACRALRPDPLVLAAELFERAWDDDFGTFDRADATYVDLLGEAGLAEYRRLAEAAYDRLPPVGRSGADPKAADRRRLTEILDCFATREGDLDRRIALRRAALADAHAYLALARFCLEQGRPILARQVAEDGAWLFEDASATALVEFLAERLVAEGRREEAIAALWRGFERAPAFILFRALQGLAAPEAADRSLALLRARRAAMGKAYRWRLGALVQLELEILMATARLAEAWEVTRACEIDDGLLLRLAHASEGPLPGEAARAYRAVIERQIGLTDRRGYEEACRLLGRLAALEPAAEHAAYVAALRARYRAKRSLVPMLDRHLAERTGQ</sequence>
<evidence type="ECO:0000313" key="3">
    <source>
        <dbReference type="EMBL" id="TCZ53902.1"/>
    </source>
</evidence>
<accession>A0A4R4D440</accession>
<keyword evidence="4" id="KW-1185">Reference proteome</keyword>
<proteinExistence type="predicted"/>
<dbReference type="Pfam" id="PF04434">
    <property type="entry name" value="SWIM"/>
    <property type="match status" value="1"/>
</dbReference>